<feature type="domain" description="DUF6777" evidence="2">
    <location>
        <begin position="134"/>
        <end position="297"/>
    </location>
</feature>
<evidence type="ECO:0000313" key="3">
    <source>
        <dbReference type="EMBL" id="WBO62420.1"/>
    </source>
</evidence>
<evidence type="ECO:0000256" key="1">
    <source>
        <dbReference type="SAM" id="MobiDB-lite"/>
    </source>
</evidence>
<protein>
    <recommendedName>
        <fullName evidence="2">DUF6777 domain-containing protein</fullName>
    </recommendedName>
</protein>
<dbReference type="InterPro" id="IPR046704">
    <property type="entry name" value="DUF6777"/>
</dbReference>
<feature type="compositionally biased region" description="Low complexity" evidence="1">
    <location>
        <begin position="341"/>
        <end position="352"/>
    </location>
</feature>
<dbReference type="Proteomes" id="UP001212326">
    <property type="component" value="Chromosome"/>
</dbReference>
<dbReference type="EMBL" id="CP115300">
    <property type="protein sequence ID" value="WBO62420.1"/>
    <property type="molecule type" value="Genomic_DNA"/>
</dbReference>
<feature type="region of interest" description="Disordered" evidence="1">
    <location>
        <begin position="42"/>
        <end position="114"/>
    </location>
</feature>
<name>A0ABY7NW36_9ACTN</name>
<feature type="region of interest" description="Disordered" evidence="1">
    <location>
        <begin position="303"/>
        <end position="384"/>
    </location>
</feature>
<feature type="compositionally biased region" description="Low complexity" evidence="1">
    <location>
        <begin position="56"/>
        <end position="74"/>
    </location>
</feature>
<feature type="compositionally biased region" description="Low complexity" evidence="1">
    <location>
        <begin position="105"/>
        <end position="114"/>
    </location>
</feature>
<dbReference type="Pfam" id="PF20568">
    <property type="entry name" value="DUF6777"/>
    <property type="match status" value="1"/>
</dbReference>
<accession>A0ABY7NW36</accession>
<evidence type="ECO:0000313" key="4">
    <source>
        <dbReference type="Proteomes" id="UP001212326"/>
    </source>
</evidence>
<evidence type="ECO:0000259" key="2">
    <source>
        <dbReference type="Pfam" id="PF20568"/>
    </source>
</evidence>
<reference evidence="3 4" key="1">
    <citation type="submission" date="2022-12" db="EMBL/GenBank/DDBJ databases">
        <authorList>
            <person name="Mo P."/>
        </authorList>
    </citation>
    <scope>NUCLEOTIDE SEQUENCE [LARGE SCALE GENOMIC DNA]</scope>
    <source>
        <strain evidence="3 4">HUAS 2-6</strain>
    </source>
</reference>
<gene>
    <name evidence="3" type="ORF">O1G22_06095</name>
</gene>
<keyword evidence="4" id="KW-1185">Reference proteome</keyword>
<sequence length="384" mass="38515">MRIPTGSIVTALVLAAALLVTGCIRPGVKEAPLGAEVYLQPAASQGPDPFTDSTATEPTVPQTPGPGTTGSIGPAVPDGPGSALSTGSVPAVPRAPTAAPPPGVGPTAPTVPASARRPALPAALPVVPLPAMRALPGGTPGLYSGTERVAGCDVERQIGYLTADRGRGGAFAGAAGISAPDLPGYLRGLTPVMLRADTRVTNHAYHAGQAAAYQAVLQAGTAVLVDNRGVPRVRCACGNPLGPPAPGHDRDGLGTRGTVWSGYRPGRVVAVTPAPRAVAGFTILDVATHTWIERRIGHDVRRDQVVPAPARTTTALPDPDPADTALTGTGPPYSLLPSPRPGTTAPSAPAPGLARRQNPPSLDLTLDPPYDIGPPDAPADASGG</sequence>
<dbReference type="PROSITE" id="PS51257">
    <property type="entry name" value="PROKAR_LIPOPROTEIN"/>
    <property type="match status" value="1"/>
</dbReference>
<proteinExistence type="predicted"/>
<dbReference type="RefSeq" id="WP_270080358.1">
    <property type="nucleotide sequence ID" value="NZ_CP115300.1"/>
</dbReference>
<organism evidence="3 4">
    <name type="scientific">Streptomyces camelliae</name>
    <dbReference type="NCBI Taxonomy" id="3004093"/>
    <lineage>
        <taxon>Bacteria</taxon>
        <taxon>Bacillati</taxon>
        <taxon>Actinomycetota</taxon>
        <taxon>Actinomycetes</taxon>
        <taxon>Kitasatosporales</taxon>
        <taxon>Streptomycetaceae</taxon>
        <taxon>Streptomyces</taxon>
    </lineage>
</organism>